<dbReference type="EC" id="2.7.7.7" evidence="4"/>
<evidence type="ECO:0000313" key="20">
    <source>
        <dbReference type="EMBL" id="CEJ85769.1"/>
    </source>
</evidence>
<dbReference type="AlphaFoldDB" id="A0A0A1TC99"/>
<dbReference type="PANTHER" id="PTHR11276:SF28">
    <property type="entry name" value="DNA POLYMERASE LAMBDA"/>
    <property type="match status" value="1"/>
</dbReference>
<reference evidence="20 21" key="1">
    <citation type="journal article" date="2015" name="Genome Announc.">
        <title>Draft Genome Sequence and Gene Annotation of the Entomopathogenic Fungus Verticillium hemipterigenum.</title>
        <authorList>
            <person name="Horn F."/>
            <person name="Habel A."/>
            <person name="Scharf D.H."/>
            <person name="Dworschak J."/>
            <person name="Brakhage A.A."/>
            <person name="Guthke R."/>
            <person name="Hertweck C."/>
            <person name="Linde J."/>
        </authorList>
    </citation>
    <scope>NUCLEOTIDE SEQUENCE [LARGE SCALE GENOMIC DNA]</scope>
</reference>
<dbReference type="PRINTS" id="PR00870">
    <property type="entry name" value="DNAPOLXBETA"/>
</dbReference>
<protein>
    <recommendedName>
        <fullName evidence="5">DNA polymerase lambda</fullName>
        <ecNumber evidence="4">2.7.7.7</ecNumber>
    </recommendedName>
</protein>
<keyword evidence="10" id="KW-0479">Metal-binding</keyword>
<evidence type="ECO:0000256" key="12">
    <source>
        <dbReference type="ARBA" id="ARBA00022932"/>
    </source>
</evidence>
<keyword evidence="14" id="KW-0456">Lyase</keyword>
<dbReference type="SUPFAM" id="SSF52113">
    <property type="entry name" value="BRCT domain"/>
    <property type="match status" value="1"/>
</dbReference>
<evidence type="ECO:0000313" key="21">
    <source>
        <dbReference type="Proteomes" id="UP000039046"/>
    </source>
</evidence>
<evidence type="ECO:0000256" key="8">
    <source>
        <dbReference type="ARBA" id="ARBA00022695"/>
    </source>
</evidence>
<dbReference type="Gene3D" id="3.30.210.10">
    <property type="entry name" value="DNA polymerase, thumb domain"/>
    <property type="match status" value="1"/>
</dbReference>
<evidence type="ECO:0000256" key="10">
    <source>
        <dbReference type="ARBA" id="ARBA00022723"/>
    </source>
</evidence>
<dbReference type="FunFam" id="1.10.150.110:FF:000005">
    <property type="entry name" value="DNA polymerase POL4"/>
    <property type="match status" value="1"/>
</dbReference>
<evidence type="ECO:0000256" key="17">
    <source>
        <dbReference type="PIRSR" id="PIRSR622312-50"/>
    </source>
</evidence>
<dbReference type="InterPro" id="IPR010996">
    <property type="entry name" value="HHH_MUS81"/>
</dbReference>
<keyword evidence="8" id="KW-0548">Nucleotidyltransferase</keyword>
<dbReference type="InterPro" id="IPR027421">
    <property type="entry name" value="DNA_pol_lamdba_lyase_dom_sf"/>
</dbReference>
<feature type="compositionally biased region" description="Low complexity" evidence="18">
    <location>
        <begin position="151"/>
        <end position="162"/>
    </location>
</feature>
<dbReference type="InterPro" id="IPR028207">
    <property type="entry name" value="DNA_pol_B_palm_palm"/>
</dbReference>
<feature type="region of interest" description="Disordered" evidence="18">
    <location>
        <begin position="132"/>
        <end position="179"/>
    </location>
</feature>
<evidence type="ECO:0000256" key="11">
    <source>
        <dbReference type="ARBA" id="ARBA00022763"/>
    </source>
</evidence>
<dbReference type="GO" id="GO:0005634">
    <property type="term" value="C:nucleus"/>
    <property type="evidence" value="ECO:0007669"/>
    <property type="project" value="UniProtKB-SubCell"/>
</dbReference>
<evidence type="ECO:0000256" key="1">
    <source>
        <dbReference type="ARBA" id="ARBA00001936"/>
    </source>
</evidence>
<comment type="cofactor">
    <cofactor evidence="1">
        <name>Mn(2+)</name>
        <dbReference type="ChEBI" id="CHEBI:29035"/>
    </cofactor>
</comment>
<dbReference type="Proteomes" id="UP000039046">
    <property type="component" value="Unassembled WGS sequence"/>
</dbReference>
<feature type="region of interest" description="Disordered" evidence="18">
    <location>
        <begin position="422"/>
        <end position="445"/>
    </location>
</feature>
<evidence type="ECO:0000256" key="3">
    <source>
        <dbReference type="ARBA" id="ARBA00008323"/>
    </source>
</evidence>
<dbReference type="InterPro" id="IPR029398">
    <property type="entry name" value="PolB_thumb"/>
</dbReference>
<gene>
    <name evidence="20" type="ORF">VHEMI03910</name>
</gene>
<dbReference type="Gene3D" id="3.40.50.10190">
    <property type="entry name" value="BRCT domain"/>
    <property type="match status" value="1"/>
</dbReference>
<evidence type="ECO:0000256" key="2">
    <source>
        <dbReference type="ARBA" id="ARBA00004123"/>
    </source>
</evidence>
<dbReference type="SUPFAM" id="SSF47802">
    <property type="entry name" value="DNA polymerase beta, N-terminal domain-like"/>
    <property type="match status" value="1"/>
</dbReference>
<dbReference type="InterPro" id="IPR036420">
    <property type="entry name" value="BRCT_dom_sf"/>
</dbReference>
<dbReference type="SMART" id="SM00483">
    <property type="entry name" value="POLXc"/>
    <property type="match status" value="1"/>
</dbReference>
<dbReference type="HOGENOM" id="CLU_008698_3_0_1"/>
<dbReference type="GO" id="GO:0003887">
    <property type="term" value="F:DNA-directed DNA polymerase activity"/>
    <property type="evidence" value="ECO:0007669"/>
    <property type="project" value="UniProtKB-KW"/>
</dbReference>
<keyword evidence="13" id="KW-0234">DNA repair</keyword>
<comment type="catalytic activity">
    <reaction evidence="16">
        <text>DNA(n) + a 2'-deoxyribonucleoside 5'-triphosphate = DNA(n+1) + diphosphate</text>
        <dbReference type="Rhea" id="RHEA:22508"/>
        <dbReference type="Rhea" id="RHEA-COMP:17339"/>
        <dbReference type="Rhea" id="RHEA-COMP:17340"/>
        <dbReference type="ChEBI" id="CHEBI:33019"/>
        <dbReference type="ChEBI" id="CHEBI:61560"/>
        <dbReference type="ChEBI" id="CHEBI:173112"/>
        <dbReference type="EC" id="2.7.7.7"/>
    </reaction>
</comment>
<dbReference type="STRING" id="1531966.A0A0A1TC99"/>
<dbReference type="PRINTS" id="PR00869">
    <property type="entry name" value="DNAPOLX"/>
</dbReference>
<dbReference type="InterPro" id="IPR002054">
    <property type="entry name" value="DNA-dir_DNA_pol_X"/>
</dbReference>
<dbReference type="InterPro" id="IPR018944">
    <property type="entry name" value="DNA_pol_lambd_fingers_domain"/>
</dbReference>
<dbReference type="FunFam" id="1.10.150.20:FF:000010">
    <property type="entry name" value="DNA polymerase lambda"/>
    <property type="match status" value="1"/>
</dbReference>
<dbReference type="Gene3D" id="1.10.150.20">
    <property type="entry name" value="5' to 3' exonuclease, C-terminal subdomain"/>
    <property type="match status" value="1"/>
</dbReference>
<dbReference type="InterPro" id="IPR022312">
    <property type="entry name" value="DNA_pol_X"/>
</dbReference>
<dbReference type="PROSITE" id="PS50172">
    <property type="entry name" value="BRCT"/>
    <property type="match status" value="1"/>
</dbReference>
<feature type="compositionally biased region" description="Polar residues" evidence="18">
    <location>
        <begin position="141"/>
        <end position="150"/>
    </location>
</feature>
<dbReference type="Pfam" id="PF14716">
    <property type="entry name" value="HHH_8"/>
    <property type="match status" value="1"/>
</dbReference>
<accession>A0A0A1TC99</accession>
<comment type="similarity">
    <text evidence="3">Belongs to the DNA polymerase type-X family.</text>
</comment>
<evidence type="ECO:0000256" key="4">
    <source>
        <dbReference type="ARBA" id="ARBA00012417"/>
    </source>
</evidence>
<dbReference type="InterPro" id="IPR001357">
    <property type="entry name" value="BRCT_dom"/>
</dbReference>
<evidence type="ECO:0000256" key="13">
    <source>
        <dbReference type="ARBA" id="ARBA00023204"/>
    </source>
</evidence>
<dbReference type="Pfam" id="PF14791">
    <property type="entry name" value="DNA_pol_B_thumb"/>
    <property type="match status" value="1"/>
</dbReference>
<dbReference type="GO" id="GO:0003677">
    <property type="term" value="F:DNA binding"/>
    <property type="evidence" value="ECO:0007669"/>
    <property type="project" value="InterPro"/>
</dbReference>
<evidence type="ECO:0000256" key="14">
    <source>
        <dbReference type="ARBA" id="ARBA00023239"/>
    </source>
</evidence>
<keyword evidence="12" id="KW-0239">DNA-directed DNA polymerase</keyword>
<evidence type="ECO:0000256" key="16">
    <source>
        <dbReference type="ARBA" id="ARBA00049244"/>
    </source>
</evidence>
<name>A0A0A1TC99_9HYPO</name>
<dbReference type="GO" id="GO:0046872">
    <property type="term" value="F:metal ion binding"/>
    <property type="evidence" value="ECO:0007669"/>
    <property type="project" value="UniProtKB-KW"/>
</dbReference>
<evidence type="ECO:0000259" key="19">
    <source>
        <dbReference type="PROSITE" id="PS50172"/>
    </source>
</evidence>
<feature type="compositionally biased region" description="Low complexity" evidence="18">
    <location>
        <begin position="334"/>
        <end position="348"/>
    </location>
</feature>
<evidence type="ECO:0000256" key="6">
    <source>
        <dbReference type="ARBA" id="ARBA00022634"/>
    </source>
</evidence>
<dbReference type="SUPFAM" id="SSF81585">
    <property type="entry name" value="PsbU/PolX domain-like"/>
    <property type="match status" value="1"/>
</dbReference>
<evidence type="ECO:0000256" key="18">
    <source>
        <dbReference type="SAM" id="MobiDB-lite"/>
    </source>
</evidence>
<comment type="subcellular location">
    <subcellularLocation>
        <location evidence="2">Nucleus</location>
    </subcellularLocation>
</comment>
<evidence type="ECO:0000256" key="9">
    <source>
        <dbReference type="ARBA" id="ARBA00022705"/>
    </source>
</evidence>
<keyword evidence="7" id="KW-0808">Transferase</keyword>
<evidence type="ECO:0000256" key="15">
    <source>
        <dbReference type="ARBA" id="ARBA00023242"/>
    </source>
</evidence>
<keyword evidence="11" id="KW-0227">DNA damage</keyword>
<feature type="region of interest" description="Disordered" evidence="18">
    <location>
        <begin position="308"/>
        <end position="351"/>
    </location>
</feature>
<dbReference type="InterPro" id="IPR037160">
    <property type="entry name" value="DNA_Pol_thumb_sf"/>
</dbReference>
<dbReference type="InterPro" id="IPR043519">
    <property type="entry name" value="NT_sf"/>
</dbReference>
<dbReference type="Gene3D" id="3.30.460.10">
    <property type="entry name" value="Beta Polymerase, domain 2"/>
    <property type="match status" value="1"/>
</dbReference>
<evidence type="ECO:0000256" key="5">
    <source>
        <dbReference type="ARBA" id="ARBA00016513"/>
    </source>
</evidence>
<dbReference type="EMBL" id="CDHN01000002">
    <property type="protein sequence ID" value="CEJ85769.1"/>
    <property type="molecule type" value="Genomic_DNA"/>
</dbReference>
<dbReference type="PANTHER" id="PTHR11276">
    <property type="entry name" value="DNA POLYMERASE TYPE-X FAMILY MEMBER"/>
    <property type="match status" value="1"/>
</dbReference>
<feature type="domain" description="BRCT" evidence="19">
    <location>
        <begin position="181"/>
        <end position="273"/>
    </location>
</feature>
<dbReference type="Pfam" id="PF14792">
    <property type="entry name" value="DNA_pol_B_palm"/>
    <property type="match status" value="1"/>
</dbReference>
<dbReference type="GO" id="GO:0016829">
    <property type="term" value="F:lyase activity"/>
    <property type="evidence" value="ECO:0007669"/>
    <property type="project" value="UniProtKB-KW"/>
</dbReference>
<feature type="active site" description="Nucleophile; Schiff-base intermediate with DNA; for 5'-dRP lyase activity" evidence="17">
    <location>
        <position position="530"/>
    </location>
</feature>
<keyword evidence="6" id="KW-0237">DNA synthesis</keyword>
<organism evidence="20 21">
    <name type="scientific">[Torrubiella] hemipterigena</name>
    <dbReference type="NCBI Taxonomy" id="1531966"/>
    <lineage>
        <taxon>Eukaryota</taxon>
        <taxon>Fungi</taxon>
        <taxon>Dikarya</taxon>
        <taxon>Ascomycota</taxon>
        <taxon>Pezizomycotina</taxon>
        <taxon>Sordariomycetes</taxon>
        <taxon>Hypocreomycetidae</taxon>
        <taxon>Hypocreales</taxon>
        <taxon>Clavicipitaceae</taxon>
        <taxon>Clavicipitaceae incertae sedis</taxon>
        <taxon>'Torrubiella' clade</taxon>
    </lineage>
</organism>
<sequence length="800" mass="90182">MDMVEEDLKRKVAQFSQLQNLSAAFHHDPTDAGEPQEHRRRVRHRRFFSKHARHDDNSITEDKQIILIDDNTGEESTTNPGPSAAVTTPIGTAAAKTIAATQSSSLRARQKAPIFLPDDDVEFIRETPIISAQKSRERSTTSKTASLRNLSRTSRQSSESPSMPGGIRKKRKEESLQMRHEKDRIFKDLKFYFVPDNDIAPARRMRINKAREYGAAWVRQVNEATHMIVDKRIAYKDVENLIGQRQDLVVVNEEYPVECIQFRTLLTPSQKKYLVPGQPTNTEQTTPKKAVELEPVKEKVKPLNLVPILPLKPPQQDTRRWDFAPRVDSTPPKSGQSQSQSLADSSDAVPESQVVVLDLTPSKSMRMGSVDLLSFEIITTPKATSSKDELSSFINIMAEYKDLPLDIDDDEDGQSVTMSTMLEESEDEALGPSPEKGKQARKPVTRKEFRVEDRFACHHAGLKSQDTSNPNSRTIEILQKMLDYYIRINDQWRIMAYRKAIATLKRQDVRITTEEEAVALAGIGPSLAAKIEEIATTDKLQRLDQTTDDPSDSLLQLFLGVYGVGTRTAQQWIGKGWRTLEDLLAHAKLNQNQLIGIEYYKDLNTRIPREEMTQLGKIVTKAAKRIDSEVEVIIGGSYRRGAKDSGDVDFIITKKGTAKSTELQSFLNRLVRKLEADGFLTAKLASGGFHRNSDGSLWHGCCVLPSSLGGVGTWRRIDFLLVPESEIGGALIYFTGDDIFNRSLRLLARKKGMRLNQRGLFVRGTEGERANEGDLVEGRSERKIFEVLGVKWRPPEERWC</sequence>
<keyword evidence="9" id="KW-0235">DNA replication</keyword>
<dbReference type="CDD" id="cd00141">
    <property type="entry name" value="NT_POLXc"/>
    <property type="match status" value="1"/>
</dbReference>
<dbReference type="Gene3D" id="1.10.150.110">
    <property type="entry name" value="DNA polymerase beta, N-terminal domain-like"/>
    <property type="match status" value="1"/>
</dbReference>
<dbReference type="InterPro" id="IPR002008">
    <property type="entry name" value="DNA_pol_X_beta-like"/>
</dbReference>
<evidence type="ECO:0000256" key="7">
    <source>
        <dbReference type="ARBA" id="ARBA00022679"/>
    </source>
</evidence>
<dbReference type="SUPFAM" id="SSF81301">
    <property type="entry name" value="Nucleotidyltransferase"/>
    <property type="match status" value="1"/>
</dbReference>
<keyword evidence="15" id="KW-0539">Nucleus</keyword>
<dbReference type="GO" id="GO:0006303">
    <property type="term" value="P:double-strand break repair via nonhomologous end joining"/>
    <property type="evidence" value="ECO:0007669"/>
    <property type="project" value="TreeGrafter"/>
</dbReference>
<proteinExistence type="inferred from homology"/>
<keyword evidence="21" id="KW-1185">Reference proteome</keyword>
<dbReference type="OrthoDB" id="205514at2759"/>
<dbReference type="Pfam" id="PF10391">
    <property type="entry name" value="DNA_pol_lambd_f"/>
    <property type="match status" value="1"/>
</dbReference>